<dbReference type="CDD" id="cd06530">
    <property type="entry name" value="S26_SPase_I"/>
    <property type="match status" value="1"/>
</dbReference>
<keyword evidence="3" id="KW-1185">Reference proteome</keyword>
<dbReference type="Proteomes" id="UP000005801">
    <property type="component" value="Unassembled WGS sequence"/>
</dbReference>
<reference evidence="2 3" key="1">
    <citation type="submission" date="2007-06" db="EMBL/GenBank/DDBJ databases">
        <authorList>
            <person name="Shimkets L."/>
            <person name="Ferriera S."/>
            <person name="Johnson J."/>
            <person name="Kravitz S."/>
            <person name="Beeson K."/>
            <person name="Sutton G."/>
            <person name="Rogers Y.-H."/>
            <person name="Friedman R."/>
            <person name="Frazier M."/>
            <person name="Venter J.C."/>
        </authorList>
    </citation>
    <scope>NUCLEOTIDE SEQUENCE [LARGE SCALE GENOMIC DNA]</scope>
    <source>
        <strain evidence="2 3">SIR-1</strain>
    </source>
</reference>
<dbReference type="GO" id="GO:0006465">
    <property type="term" value="P:signal peptide processing"/>
    <property type="evidence" value="ECO:0007669"/>
    <property type="project" value="InterPro"/>
</dbReference>
<dbReference type="Gene3D" id="2.10.109.10">
    <property type="entry name" value="Umud Fragment, subunit A"/>
    <property type="match status" value="1"/>
</dbReference>
<dbReference type="InterPro" id="IPR019533">
    <property type="entry name" value="Peptidase_S26"/>
</dbReference>
<proteinExistence type="predicted"/>
<dbReference type="GO" id="GO:0004252">
    <property type="term" value="F:serine-type endopeptidase activity"/>
    <property type="evidence" value="ECO:0007669"/>
    <property type="project" value="InterPro"/>
</dbReference>
<dbReference type="AlphaFoldDB" id="A6G8H6"/>
<evidence type="ECO:0000313" key="2">
    <source>
        <dbReference type="EMBL" id="EDM77886.1"/>
    </source>
</evidence>
<dbReference type="SUPFAM" id="SSF51306">
    <property type="entry name" value="LexA/Signal peptidase"/>
    <property type="match status" value="1"/>
</dbReference>
<feature type="region of interest" description="Disordered" evidence="1">
    <location>
        <begin position="41"/>
        <end position="68"/>
    </location>
</feature>
<evidence type="ECO:0000313" key="3">
    <source>
        <dbReference type="Proteomes" id="UP000005801"/>
    </source>
</evidence>
<evidence type="ECO:0008006" key="4">
    <source>
        <dbReference type="Google" id="ProtNLM"/>
    </source>
</evidence>
<evidence type="ECO:0000256" key="1">
    <source>
        <dbReference type="SAM" id="MobiDB-lite"/>
    </source>
</evidence>
<protein>
    <recommendedName>
        <fullName evidence="4">Peptidase S24/S26A/S26B/S26C domain-containing protein</fullName>
    </recommendedName>
</protein>
<name>A6G8H6_9BACT</name>
<gene>
    <name evidence="2" type="ORF">PPSIR1_01627</name>
</gene>
<dbReference type="EMBL" id="ABCS01000039">
    <property type="protein sequence ID" value="EDM77886.1"/>
    <property type="molecule type" value="Genomic_DNA"/>
</dbReference>
<sequence length="94" mass="10214">MEPTLVAGDVLWIDTQVSGLPELGSLVLIQDPQEPTRDMVKRVRSHGEASFSVSSDDPTQGRDSRQFGSLRLTHLRGRVVGVWSSEGLKIPGSS</sequence>
<dbReference type="InterPro" id="IPR036286">
    <property type="entry name" value="LexA/Signal_pep-like_sf"/>
</dbReference>
<organism evidence="2 3">
    <name type="scientific">Plesiocystis pacifica SIR-1</name>
    <dbReference type="NCBI Taxonomy" id="391625"/>
    <lineage>
        <taxon>Bacteria</taxon>
        <taxon>Pseudomonadati</taxon>
        <taxon>Myxococcota</taxon>
        <taxon>Polyangia</taxon>
        <taxon>Nannocystales</taxon>
        <taxon>Nannocystaceae</taxon>
        <taxon>Plesiocystis</taxon>
    </lineage>
</organism>
<comment type="caution">
    <text evidence="2">The sequence shown here is derived from an EMBL/GenBank/DDBJ whole genome shotgun (WGS) entry which is preliminary data.</text>
</comment>
<accession>A6G8H6</accession>
<dbReference type="STRING" id="391625.PPSIR1_01627"/>